<dbReference type="InterPro" id="IPR025934">
    <property type="entry name" value="NudC_N_dom"/>
</dbReference>
<feature type="compositionally biased region" description="Basic and acidic residues" evidence="8">
    <location>
        <begin position="108"/>
        <end position="118"/>
    </location>
</feature>
<reference evidence="10" key="1">
    <citation type="submission" date="2020-04" db="EMBL/GenBank/DDBJ databases">
        <authorList>
            <person name="Neveu A P."/>
        </authorList>
    </citation>
    <scope>NUCLEOTIDE SEQUENCE</scope>
    <source>
        <tissue evidence="10">Whole embryo</tissue>
    </source>
</reference>
<feature type="compositionally biased region" description="Basic and acidic residues" evidence="8">
    <location>
        <begin position="66"/>
        <end position="98"/>
    </location>
</feature>
<dbReference type="GO" id="GO:0005737">
    <property type="term" value="C:cytoplasm"/>
    <property type="evidence" value="ECO:0007669"/>
    <property type="project" value="UniProtKB-SubCell"/>
</dbReference>
<sequence length="334" mass="38812">MSKEEQWDGMLMHMATQHEGGIEELLDTYFGFLRRKTDFFTGGVPGNAEKMAMRKLKKHQKLAMEDKVKKEEAITQKKAMKEQEQKEKEREKEIESSKIVEVTEEEAEKIKLEQEKKTTLSNGGGDHKMEGDNKPVEETKKDDPKKEDESDEDNDEDSKGKLKPNSGNGADLPNYSWTQSLQELELRLPFNVDFPVRGRDVICEVRRKALKIGLKGRPLIVEGELYNEVKTEETYWTIDDRKTLVLNLEKINKMEWWSKLVLTDPEINTKKVNPENSKLSDLDGETRGMVEKMMYDQQRKQQGLPTSDEEKKNAMLEKFMKQHPEMDFSKAKFS</sequence>
<evidence type="ECO:0000256" key="4">
    <source>
        <dbReference type="ARBA" id="ARBA00022490"/>
    </source>
</evidence>
<comment type="subcellular location">
    <subcellularLocation>
        <location evidence="1">Cytoplasm</location>
    </subcellularLocation>
</comment>
<gene>
    <name evidence="10" type="primary">Nudc</name>
</gene>
<dbReference type="PANTHER" id="PTHR12356:SF3">
    <property type="entry name" value="NUCLEAR MIGRATION PROTEIN NUDC"/>
    <property type="match status" value="1"/>
</dbReference>
<evidence type="ECO:0000256" key="3">
    <source>
        <dbReference type="ARBA" id="ARBA00017641"/>
    </source>
</evidence>
<feature type="region of interest" description="Disordered" evidence="8">
    <location>
        <begin position="66"/>
        <end position="174"/>
    </location>
</feature>
<keyword evidence="4" id="KW-0963">Cytoplasm</keyword>
<accession>A0A6F9DMX5</accession>
<dbReference type="InterPro" id="IPR008978">
    <property type="entry name" value="HSP20-like_chaperone"/>
</dbReference>
<evidence type="ECO:0000256" key="8">
    <source>
        <dbReference type="SAM" id="MobiDB-lite"/>
    </source>
</evidence>
<dbReference type="GO" id="GO:0051082">
    <property type="term" value="F:unfolded protein binding"/>
    <property type="evidence" value="ECO:0007669"/>
    <property type="project" value="TreeGrafter"/>
</dbReference>
<dbReference type="SUPFAM" id="SSF49764">
    <property type="entry name" value="HSP20-like chaperones"/>
    <property type="match status" value="1"/>
</dbReference>
<dbReference type="InterPro" id="IPR007052">
    <property type="entry name" value="CS_dom"/>
</dbReference>
<dbReference type="Pfam" id="PF14050">
    <property type="entry name" value="Nudc_N"/>
    <property type="match status" value="1"/>
</dbReference>
<evidence type="ECO:0000313" key="10">
    <source>
        <dbReference type="EMBL" id="CAB3264479.1"/>
    </source>
</evidence>
<comment type="function">
    <text evidence="7">Plays a role in neurogenesis and neuronal migration. Necessary for correct formation of mitotic spindles and chromosome separation during mitosis. Necessary for cytokinesis and cell proliferation.</text>
</comment>
<dbReference type="EMBL" id="LR788617">
    <property type="protein sequence ID" value="CAB3264479.1"/>
    <property type="molecule type" value="mRNA"/>
</dbReference>
<evidence type="ECO:0000256" key="5">
    <source>
        <dbReference type="ARBA" id="ARBA00022553"/>
    </source>
</evidence>
<comment type="similarity">
    <text evidence="2">Belongs to the nudC family.</text>
</comment>
<dbReference type="PROSITE" id="PS51203">
    <property type="entry name" value="CS"/>
    <property type="match status" value="1"/>
</dbReference>
<keyword evidence="5" id="KW-0597">Phosphoprotein</keyword>
<dbReference type="AlphaFoldDB" id="A0A6F9DMX5"/>
<dbReference type="FunFam" id="2.60.40.790:FF:000001">
    <property type="entry name" value="Nuclear migration protein nudC"/>
    <property type="match status" value="1"/>
</dbReference>
<feature type="compositionally biased region" description="Basic and acidic residues" evidence="8">
    <location>
        <begin position="125"/>
        <end position="148"/>
    </location>
</feature>
<evidence type="ECO:0000259" key="9">
    <source>
        <dbReference type="PROSITE" id="PS51203"/>
    </source>
</evidence>
<proteinExistence type="evidence at transcript level"/>
<dbReference type="Pfam" id="PF04969">
    <property type="entry name" value="CS"/>
    <property type="match status" value="1"/>
</dbReference>
<dbReference type="InterPro" id="IPR037898">
    <property type="entry name" value="NudC_fam"/>
</dbReference>
<organism evidence="10">
    <name type="scientific">Phallusia mammillata</name>
    <dbReference type="NCBI Taxonomy" id="59560"/>
    <lineage>
        <taxon>Eukaryota</taxon>
        <taxon>Metazoa</taxon>
        <taxon>Chordata</taxon>
        <taxon>Tunicata</taxon>
        <taxon>Ascidiacea</taxon>
        <taxon>Phlebobranchia</taxon>
        <taxon>Ascidiidae</taxon>
        <taxon>Phallusia</taxon>
    </lineage>
</organism>
<dbReference type="GO" id="GO:0006457">
    <property type="term" value="P:protein folding"/>
    <property type="evidence" value="ECO:0007669"/>
    <property type="project" value="TreeGrafter"/>
</dbReference>
<evidence type="ECO:0000256" key="6">
    <source>
        <dbReference type="ARBA" id="ARBA00030427"/>
    </source>
</evidence>
<evidence type="ECO:0000256" key="1">
    <source>
        <dbReference type="ARBA" id="ARBA00004496"/>
    </source>
</evidence>
<feature type="domain" description="CS" evidence="9">
    <location>
        <begin position="170"/>
        <end position="261"/>
    </location>
</feature>
<protein>
    <recommendedName>
        <fullName evidence="3">Nuclear migration protein nudC</fullName>
    </recommendedName>
    <alternativeName>
        <fullName evidence="6">Nuclear distribution protein C homolog</fullName>
    </alternativeName>
</protein>
<dbReference type="PANTHER" id="PTHR12356">
    <property type="entry name" value="NUCLEAR MOVEMENT PROTEIN NUDC"/>
    <property type="match status" value="1"/>
</dbReference>
<name>A0A6F9DMX5_9ASCI</name>
<dbReference type="Gene3D" id="2.60.40.790">
    <property type="match status" value="1"/>
</dbReference>
<evidence type="ECO:0000256" key="7">
    <source>
        <dbReference type="ARBA" id="ARBA00046142"/>
    </source>
</evidence>
<evidence type="ECO:0000256" key="2">
    <source>
        <dbReference type="ARBA" id="ARBA00010513"/>
    </source>
</evidence>